<protein>
    <submittedName>
        <fullName evidence="2">Uncharacterized protein</fullName>
    </submittedName>
</protein>
<comment type="caution">
    <text evidence="2">The sequence shown here is derived from an EMBL/GenBank/DDBJ whole genome shotgun (WGS) entry which is preliminary data.</text>
</comment>
<keyword evidence="3" id="KW-1185">Reference proteome</keyword>
<reference evidence="2" key="1">
    <citation type="submission" date="2023-10" db="EMBL/GenBank/DDBJ databases">
        <authorList>
            <person name="Chen Y."/>
            <person name="Shah S."/>
            <person name="Dougan E. K."/>
            <person name="Thang M."/>
            <person name="Chan C."/>
        </authorList>
    </citation>
    <scope>NUCLEOTIDE SEQUENCE [LARGE SCALE GENOMIC DNA]</scope>
</reference>
<feature type="compositionally biased region" description="Low complexity" evidence="1">
    <location>
        <begin position="499"/>
        <end position="522"/>
    </location>
</feature>
<feature type="region of interest" description="Disordered" evidence="1">
    <location>
        <begin position="435"/>
        <end position="522"/>
    </location>
</feature>
<dbReference type="Proteomes" id="UP001189429">
    <property type="component" value="Unassembled WGS sequence"/>
</dbReference>
<organism evidence="2 3">
    <name type="scientific">Prorocentrum cordatum</name>
    <dbReference type="NCBI Taxonomy" id="2364126"/>
    <lineage>
        <taxon>Eukaryota</taxon>
        <taxon>Sar</taxon>
        <taxon>Alveolata</taxon>
        <taxon>Dinophyceae</taxon>
        <taxon>Prorocentrales</taxon>
        <taxon>Prorocentraceae</taxon>
        <taxon>Prorocentrum</taxon>
    </lineage>
</organism>
<feature type="region of interest" description="Disordered" evidence="1">
    <location>
        <begin position="392"/>
        <end position="420"/>
    </location>
</feature>
<feature type="compositionally biased region" description="Basic and acidic residues" evidence="1">
    <location>
        <begin position="477"/>
        <end position="486"/>
    </location>
</feature>
<proteinExistence type="predicted"/>
<dbReference type="EMBL" id="CAUYUJ010019727">
    <property type="protein sequence ID" value="CAK0893283.1"/>
    <property type="molecule type" value="Genomic_DNA"/>
</dbReference>
<gene>
    <name evidence="2" type="ORF">PCOR1329_LOCUS72667</name>
</gene>
<name>A0ABN9X1Z3_9DINO</name>
<evidence type="ECO:0000313" key="2">
    <source>
        <dbReference type="EMBL" id="CAK0893283.1"/>
    </source>
</evidence>
<accession>A0ABN9X1Z3</accession>
<feature type="compositionally biased region" description="Polar residues" evidence="1">
    <location>
        <begin position="445"/>
        <end position="456"/>
    </location>
</feature>
<evidence type="ECO:0000313" key="3">
    <source>
        <dbReference type="Proteomes" id="UP001189429"/>
    </source>
</evidence>
<evidence type="ECO:0000256" key="1">
    <source>
        <dbReference type="SAM" id="MobiDB-lite"/>
    </source>
</evidence>
<sequence>MKRHNIPVVFAGALTEAAFVCTAPTFNMESFTTKQAGKQQALLPDFGMPNFPEICETTGQEPTAPRQALVAAGSVAARRSDKKNGLAAASHAGSSTIAALVHNSFTDTVMAAAGAKTNSTDPKVQALVAAARAPEPPPEPLWKRTPSQRLLSAIRIEDRAVNAMVWAREAHSNAEFALLEARGVVDRARAAVVSAGKENRIAMEAQLPTLPRLRQTSPDIGDRRSCSGQCRPDNACLIMLACLALGGAALQHRTTNMAEMPWHVASQDDAAENFLGIHYMGKRAGKYMDVQRSSAPLLGPTACTSRSCYVPHSLDGCEGDREAAARMKDQACGPVAAAGAASPRSMLQSVYGSAFAPLTEHQTKSAKLKSLKPKGRTSPLATLDTLLETRSHAHESYPQRAPQPSVPWHSPTTLGPVARGPWRGEAERSIYQQEFGAPAGAPQRPRSTPLPSSRGSVRSRCATPGPSPPRAPAEAAARLERARRAEGLQLRQVFREDTSAPSGAASAASGRATPAASQATPR</sequence>